<proteinExistence type="predicted"/>
<dbReference type="PANTHER" id="PTHR36365">
    <property type="entry name" value="OS05G0500400 PROTEIN"/>
    <property type="match status" value="1"/>
</dbReference>
<feature type="domain" description="DUF1995" evidence="1">
    <location>
        <begin position="73"/>
        <end position="309"/>
    </location>
</feature>
<keyword evidence="3" id="KW-1185">Reference proteome</keyword>
<dbReference type="InterPro" id="IPR018962">
    <property type="entry name" value="DUF1995"/>
</dbReference>
<accession>A0AAW2CTV4</accession>
<dbReference type="GO" id="GO:0009507">
    <property type="term" value="C:chloroplast"/>
    <property type="evidence" value="ECO:0007669"/>
    <property type="project" value="TreeGrafter"/>
</dbReference>
<dbReference type="EMBL" id="JAZDWU010000005">
    <property type="protein sequence ID" value="KAL0000958.1"/>
    <property type="molecule type" value="Genomic_DNA"/>
</dbReference>
<gene>
    <name evidence="2" type="ORF">SO802_014739</name>
</gene>
<evidence type="ECO:0000313" key="3">
    <source>
        <dbReference type="Proteomes" id="UP001459277"/>
    </source>
</evidence>
<organism evidence="2 3">
    <name type="scientific">Lithocarpus litseifolius</name>
    <dbReference type="NCBI Taxonomy" id="425828"/>
    <lineage>
        <taxon>Eukaryota</taxon>
        <taxon>Viridiplantae</taxon>
        <taxon>Streptophyta</taxon>
        <taxon>Embryophyta</taxon>
        <taxon>Tracheophyta</taxon>
        <taxon>Spermatophyta</taxon>
        <taxon>Magnoliopsida</taxon>
        <taxon>eudicotyledons</taxon>
        <taxon>Gunneridae</taxon>
        <taxon>Pentapetalae</taxon>
        <taxon>rosids</taxon>
        <taxon>fabids</taxon>
        <taxon>Fagales</taxon>
        <taxon>Fagaceae</taxon>
        <taxon>Lithocarpus</taxon>
    </lineage>
</organism>
<dbReference type="Pfam" id="PF09353">
    <property type="entry name" value="DUF1995"/>
    <property type="match status" value="1"/>
</dbReference>
<protein>
    <recommendedName>
        <fullName evidence="1">DUF1995 domain-containing protein</fullName>
    </recommendedName>
</protein>
<evidence type="ECO:0000259" key="1">
    <source>
        <dbReference type="Pfam" id="PF09353"/>
    </source>
</evidence>
<dbReference type="PANTHER" id="PTHR36365:SF1">
    <property type="entry name" value="OS05G0500400 PROTEIN"/>
    <property type="match status" value="1"/>
</dbReference>
<dbReference type="AlphaFoldDB" id="A0AAW2CTV4"/>
<sequence length="372" mass="41423">MASNLLKLHLRTIKTAKPSTPFPHSKTPLTSLPFHSHQNLLHQHHYHVSFFPPTLHHKPRSIHSSLSSSSIPPTSKEEAILQAKTCLSTTLEKPLNNPKLVGKLKKLKQPRFRIEIPVIDDSSASLSQLAFNVFQDLPIKRKGPPVKLLILWPNRTLTEAAIEAFQTQNSANQIENIYISSVTNADTNILNSADVAVFLAPEASQLAVIKTVSDSFYPKPVVIFNPKWVFEEESNFGELSGFVGSFDVVYSFMGLEVRGVLSKRKGVVFKCVRDGVVSGEKWTILVEEEGELKVIMRFKTRPSIGEVENVLYNLMAINSPITKSAKFFREKLIYLAHNGLSVGNAISSQGFALPLKWMTPALSASEKLVLSW</sequence>
<name>A0AAW2CTV4_9ROSI</name>
<comment type="caution">
    <text evidence="2">The sequence shown here is derived from an EMBL/GenBank/DDBJ whole genome shotgun (WGS) entry which is preliminary data.</text>
</comment>
<dbReference type="Proteomes" id="UP001459277">
    <property type="component" value="Unassembled WGS sequence"/>
</dbReference>
<evidence type="ECO:0000313" key="2">
    <source>
        <dbReference type="EMBL" id="KAL0000958.1"/>
    </source>
</evidence>
<reference evidence="2 3" key="1">
    <citation type="submission" date="2024-01" db="EMBL/GenBank/DDBJ databases">
        <title>A telomere-to-telomere, gap-free genome of sweet tea (Lithocarpus litseifolius).</title>
        <authorList>
            <person name="Zhou J."/>
        </authorList>
    </citation>
    <scope>NUCLEOTIDE SEQUENCE [LARGE SCALE GENOMIC DNA]</scope>
    <source>
        <strain evidence="2">Zhou-2022a</strain>
        <tissue evidence="2">Leaf</tissue>
    </source>
</reference>